<dbReference type="PIRSF" id="PIRSF036466">
    <property type="entry name" value="UCP036466"/>
    <property type="match status" value="1"/>
</dbReference>
<dbReference type="InterPro" id="IPR009760">
    <property type="entry name" value="DUF1328"/>
</dbReference>
<geneLocation type="plasmid" evidence="6 7">
    <name>unnamed1</name>
</geneLocation>
<evidence type="ECO:0000256" key="2">
    <source>
        <dbReference type="ARBA" id="ARBA00022692"/>
    </source>
</evidence>
<feature type="transmembrane region" description="Helical" evidence="5">
    <location>
        <begin position="36"/>
        <end position="57"/>
    </location>
</feature>
<reference evidence="6 7" key="1">
    <citation type="journal article" date="2014" name="World J. Microbiol. Biotechnol.">
        <title>Biodiversity and physiological characteristics of Antarctic and Arctic lichens-associated bacteria.</title>
        <authorList>
            <person name="Lee Y.M."/>
            <person name="Kim E.H."/>
            <person name="Lee H.K."/>
            <person name="Hong S.G."/>
        </authorList>
    </citation>
    <scope>NUCLEOTIDE SEQUENCE [LARGE SCALE GENOMIC DNA]</scope>
    <source>
        <strain evidence="6 7">PAMC 26569</strain>
        <plasmid evidence="6">unnamed1</plasmid>
    </source>
</reference>
<evidence type="ECO:0000313" key="7">
    <source>
        <dbReference type="Proteomes" id="UP000500767"/>
    </source>
</evidence>
<keyword evidence="2 5" id="KW-0812">Transmembrane</keyword>
<feature type="transmembrane region" description="Helical" evidence="5">
    <location>
        <begin position="6"/>
        <end position="29"/>
    </location>
</feature>
<proteinExistence type="predicted"/>
<evidence type="ECO:0000256" key="1">
    <source>
        <dbReference type="ARBA" id="ARBA00022475"/>
    </source>
</evidence>
<evidence type="ECO:0000256" key="5">
    <source>
        <dbReference type="SAM" id="Phobius"/>
    </source>
</evidence>
<dbReference type="KEGG" id="lck:HN018_23895"/>
<keyword evidence="7" id="KW-1185">Reference proteome</keyword>
<dbReference type="EMBL" id="CP053709">
    <property type="protein sequence ID" value="QKE93221.1"/>
    <property type="molecule type" value="Genomic_DNA"/>
</dbReference>
<dbReference type="AlphaFoldDB" id="A0A6M8HYP8"/>
<accession>A0A6M8HYP8</accession>
<evidence type="ECO:0000313" key="6">
    <source>
        <dbReference type="EMBL" id="QKE93221.1"/>
    </source>
</evidence>
<dbReference type="Proteomes" id="UP000500767">
    <property type="component" value="Plasmid unnamed1"/>
</dbReference>
<organism evidence="6 7">
    <name type="scientific">Lichenicola cladoniae</name>
    <dbReference type="NCBI Taxonomy" id="1484109"/>
    <lineage>
        <taxon>Bacteria</taxon>
        <taxon>Pseudomonadati</taxon>
        <taxon>Pseudomonadota</taxon>
        <taxon>Alphaproteobacteria</taxon>
        <taxon>Acetobacterales</taxon>
        <taxon>Acetobacteraceae</taxon>
        <taxon>Lichenicola</taxon>
    </lineage>
</organism>
<name>A0A6M8HYP8_9PROT</name>
<keyword evidence="1" id="KW-1003">Cell membrane</keyword>
<evidence type="ECO:0000256" key="4">
    <source>
        <dbReference type="ARBA" id="ARBA00023136"/>
    </source>
</evidence>
<protein>
    <submittedName>
        <fullName evidence="6">DUF1328 domain-containing protein</fullName>
    </submittedName>
</protein>
<keyword evidence="6" id="KW-0614">Plasmid</keyword>
<dbReference type="RefSeq" id="WP_171837356.1">
    <property type="nucleotide sequence ID" value="NZ_CP053709.1"/>
</dbReference>
<sequence>MVKLAILFVIVAVVMGVLSFGGLVVGAALSILKIMFWVAAAIAIVLFVLGLTVYRAVT</sequence>
<keyword evidence="4 5" id="KW-0472">Membrane</keyword>
<dbReference type="GO" id="GO:0005886">
    <property type="term" value="C:plasma membrane"/>
    <property type="evidence" value="ECO:0007669"/>
    <property type="project" value="InterPro"/>
</dbReference>
<evidence type="ECO:0000256" key="3">
    <source>
        <dbReference type="ARBA" id="ARBA00022989"/>
    </source>
</evidence>
<keyword evidence="3 5" id="KW-1133">Transmembrane helix</keyword>
<gene>
    <name evidence="6" type="ORF">HN018_23895</name>
</gene>